<comment type="cofactor">
    <cofactor evidence="3">
        <name>pyridoxal 5'-phosphate</name>
        <dbReference type="ChEBI" id="CHEBI:597326"/>
    </cofactor>
</comment>
<dbReference type="PANTHER" id="PTHR10146:SF14">
    <property type="entry name" value="PYRIDOXAL PHOSPHATE HOMEOSTASIS PROTEIN"/>
    <property type="match status" value="1"/>
</dbReference>
<dbReference type="PANTHER" id="PTHR10146">
    <property type="entry name" value="PROLINE SYNTHETASE CO-TRANSCRIBED BACTERIAL HOMOLOG PROTEIN"/>
    <property type="match status" value="1"/>
</dbReference>
<gene>
    <name evidence="6" type="ORF">GSUB_03435</name>
</gene>
<reference evidence="6 7" key="1">
    <citation type="journal article" date="2015" name="Genome Announc.">
        <title>Genomes of Geoalkalibacter ferrihydriticus Z-0531T and Geoalkalibacter subterraneus Red1T, Two Haloalkaliphilic Metal-Reducing Deltaproteobacteria.</title>
        <authorList>
            <person name="Badalamenti J.P."/>
            <person name="Krajmalnik-Brown R."/>
            <person name="Torres C.I."/>
            <person name="Bond D.R."/>
        </authorList>
    </citation>
    <scope>NUCLEOTIDE SEQUENCE [LARGE SCALE GENOMIC DNA]</scope>
    <source>
        <strain evidence="6 7">Red1</strain>
    </source>
</reference>
<keyword evidence="1 2" id="KW-0663">Pyridoxal phosphate</keyword>
<evidence type="ECO:0000256" key="4">
    <source>
        <dbReference type="RuleBase" id="RU004514"/>
    </source>
</evidence>
<proteinExistence type="inferred from homology"/>
<dbReference type="HAMAP" id="MF_02087">
    <property type="entry name" value="PLP_homeostasis"/>
    <property type="match status" value="1"/>
</dbReference>
<dbReference type="PIRSF" id="PIRSF004848">
    <property type="entry name" value="YBL036c_PLPDEIII"/>
    <property type="match status" value="1"/>
</dbReference>
<dbReference type="NCBIfam" id="TIGR00044">
    <property type="entry name" value="YggS family pyridoxal phosphate-dependent enzyme"/>
    <property type="match status" value="1"/>
</dbReference>
<protein>
    <recommendedName>
        <fullName evidence="2">Pyridoxal phosphate homeostasis protein</fullName>
        <shortName evidence="2">PLP homeostasis protein</shortName>
    </recommendedName>
</protein>
<evidence type="ECO:0000256" key="1">
    <source>
        <dbReference type="ARBA" id="ARBA00022898"/>
    </source>
</evidence>
<dbReference type="STRING" id="483547.GSUB_03435"/>
<feature type="modified residue" description="N6-(pyridoxal phosphate)lysine" evidence="2 3">
    <location>
        <position position="38"/>
    </location>
</feature>
<dbReference type="CDD" id="cd00635">
    <property type="entry name" value="PLPDE_III_YBL036c_like"/>
    <property type="match status" value="1"/>
</dbReference>
<organism evidence="6 7">
    <name type="scientific">Geoalkalibacter subterraneus</name>
    <dbReference type="NCBI Taxonomy" id="483547"/>
    <lineage>
        <taxon>Bacteria</taxon>
        <taxon>Pseudomonadati</taxon>
        <taxon>Thermodesulfobacteriota</taxon>
        <taxon>Desulfuromonadia</taxon>
        <taxon>Desulfuromonadales</taxon>
        <taxon>Geoalkalibacteraceae</taxon>
        <taxon>Geoalkalibacter</taxon>
    </lineage>
</organism>
<evidence type="ECO:0000259" key="5">
    <source>
        <dbReference type="Pfam" id="PF01168"/>
    </source>
</evidence>
<dbReference type="OrthoDB" id="9804072at2"/>
<evidence type="ECO:0000256" key="2">
    <source>
        <dbReference type="HAMAP-Rule" id="MF_02087"/>
    </source>
</evidence>
<dbReference type="SUPFAM" id="SSF51419">
    <property type="entry name" value="PLP-binding barrel"/>
    <property type="match status" value="1"/>
</dbReference>
<dbReference type="InterPro" id="IPR029066">
    <property type="entry name" value="PLP-binding_barrel"/>
</dbReference>
<dbReference type="Pfam" id="PF01168">
    <property type="entry name" value="Ala_racemase_N"/>
    <property type="match status" value="1"/>
</dbReference>
<dbReference type="GO" id="GO:0030170">
    <property type="term" value="F:pyridoxal phosphate binding"/>
    <property type="evidence" value="ECO:0007669"/>
    <property type="project" value="UniProtKB-UniRule"/>
</dbReference>
<dbReference type="InterPro" id="IPR001608">
    <property type="entry name" value="Ala_racemase_N"/>
</dbReference>
<accession>A0A0B5FMC9</accession>
<evidence type="ECO:0000313" key="6">
    <source>
        <dbReference type="EMBL" id="AJF05809.1"/>
    </source>
</evidence>
<dbReference type="Proteomes" id="UP000035036">
    <property type="component" value="Chromosome"/>
</dbReference>
<evidence type="ECO:0000256" key="3">
    <source>
        <dbReference type="PIRSR" id="PIRSR004848-1"/>
    </source>
</evidence>
<dbReference type="AlphaFoldDB" id="A0A0B5FMC9"/>
<dbReference type="HOGENOM" id="CLU_059988_1_0_7"/>
<evidence type="ECO:0000313" key="7">
    <source>
        <dbReference type="Proteomes" id="UP000035036"/>
    </source>
</evidence>
<comment type="similarity">
    <text evidence="2 4">Belongs to the pyridoxal phosphate-binding protein YggS/PROSC family.</text>
</comment>
<dbReference type="FunFam" id="3.20.20.10:FF:000018">
    <property type="entry name" value="Pyridoxal phosphate homeostasis protein"/>
    <property type="match status" value="1"/>
</dbReference>
<dbReference type="Gene3D" id="3.20.20.10">
    <property type="entry name" value="Alanine racemase"/>
    <property type="match status" value="1"/>
</dbReference>
<feature type="domain" description="Alanine racemase N-terminal" evidence="5">
    <location>
        <begin position="6"/>
        <end position="230"/>
    </location>
</feature>
<keyword evidence="7" id="KW-1185">Reference proteome</keyword>
<comment type="function">
    <text evidence="2">Pyridoxal 5'-phosphate (PLP)-binding protein, which is involved in PLP homeostasis.</text>
</comment>
<dbReference type="KEGG" id="gsb:GSUB_03435"/>
<sequence length="233" mass="26073">MSIQDIQENLRMIRERIDQACHDCGRDPHGVRLVAVSKTKPAADVLAAFAAGQKLFGESYVQEFTDKAEQVEAPVEWHFIGHLQSNKAKYLRGRVRMIHSVDRLSLAREINRQWERIDERLEVLVQVNLAGEQSKSGVAPQEAPALVRKLSELPHLRVRGLMTLPPFFEDPQAVRPYFRQLRELSEEIAGLDLPGVGMDELSMGMSHDFPAAIAEGATLVRVGTAIFGARETP</sequence>
<dbReference type="RefSeq" id="WP_040199197.1">
    <property type="nucleotide sequence ID" value="NZ_CP010311.1"/>
</dbReference>
<dbReference type="PROSITE" id="PS01211">
    <property type="entry name" value="UPF0001"/>
    <property type="match status" value="1"/>
</dbReference>
<dbReference type="InterPro" id="IPR011078">
    <property type="entry name" value="PyrdxlP_homeostasis"/>
</dbReference>
<dbReference type="EMBL" id="CP010311">
    <property type="protein sequence ID" value="AJF05809.1"/>
    <property type="molecule type" value="Genomic_DNA"/>
</dbReference>
<name>A0A0B5FMC9_9BACT</name>